<dbReference type="EMBL" id="MU274904">
    <property type="protein sequence ID" value="KAI0092375.1"/>
    <property type="molecule type" value="Genomic_DNA"/>
</dbReference>
<reference evidence="1" key="1">
    <citation type="journal article" date="2021" name="Environ. Microbiol.">
        <title>Gene family expansions and transcriptome signatures uncover fungal adaptations to wood decay.</title>
        <authorList>
            <person name="Hage H."/>
            <person name="Miyauchi S."/>
            <person name="Viragh M."/>
            <person name="Drula E."/>
            <person name="Min B."/>
            <person name="Chaduli D."/>
            <person name="Navarro D."/>
            <person name="Favel A."/>
            <person name="Norest M."/>
            <person name="Lesage-Meessen L."/>
            <person name="Balint B."/>
            <person name="Merenyi Z."/>
            <person name="de Eugenio L."/>
            <person name="Morin E."/>
            <person name="Martinez A.T."/>
            <person name="Baldrian P."/>
            <person name="Stursova M."/>
            <person name="Martinez M.J."/>
            <person name="Novotny C."/>
            <person name="Magnuson J.K."/>
            <person name="Spatafora J.W."/>
            <person name="Maurice S."/>
            <person name="Pangilinan J."/>
            <person name="Andreopoulos W."/>
            <person name="LaButti K."/>
            <person name="Hundley H."/>
            <person name="Na H."/>
            <person name="Kuo A."/>
            <person name="Barry K."/>
            <person name="Lipzen A."/>
            <person name="Henrissat B."/>
            <person name="Riley R."/>
            <person name="Ahrendt S."/>
            <person name="Nagy L.G."/>
            <person name="Grigoriev I.V."/>
            <person name="Martin F."/>
            <person name="Rosso M.N."/>
        </authorList>
    </citation>
    <scope>NUCLEOTIDE SEQUENCE</scope>
    <source>
        <strain evidence="1">CBS 384.51</strain>
    </source>
</reference>
<keyword evidence="2" id="KW-1185">Reference proteome</keyword>
<gene>
    <name evidence="1" type="ORF">BDY19DRAFT_991083</name>
</gene>
<dbReference type="Proteomes" id="UP001055072">
    <property type="component" value="Unassembled WGS sequence"/>
</dbReference>
<evidence type="ECO:0000313" key="1">
    <source>
        <dbReference type="EMBL" id="KAI0092375.1"/>
    </source>
</evidence>
<proteinExistence type="predicted"/>
<sequence>MKYHQLETLSTSLSPEEFFKTYISKRQPVKIKGLPEDESFKARAWTDLNHLAEKAGDSQVLIEPMHPESHQFGTDVERIKVSFRDFLQSLQDDEGPHHYLTTQYADVDLDEHTVVPPPADVLTDDYPSVPRIMGNLSPQQVNLWVGRSEEGSTSGLHHDFHDNLYCLLRGRKRFILYPPEEVHNMYPYGTLEVIHDNGSISYLDAPVRPDGLTIRGGLKARVKAIEQKLEAVPIGKGKGRRDTKERKILLKAYDDALDELAQYTLEAGDGVEVEDEVDDFDALMASLEEESSEDLADIDDDAESDDDENEDEDEEDEETEEEDGEDEGDEEVDDEAEETGQDMLLDDEETESSEPPSFSRIPTALVHQHLGLPTTAVVPPGASNDFPNLQKTSAPYVVELNAGEMLYLPAAWWHEVTSYSSADDPQPIHMAFNYWLYPPTNLDDFDDPYEDTLIWDYFRSEQNKEHTPKEDVPVINTKRKGGDVDESKNRESKRSRV</sequence>
<accession>A0ACB8UDM6</accession>
<evidence type="ECO:0000313" key="2">
    <source>
        <dbReference type="Proteomes" id="UP001055072"/>
    </source>
</evidence>
<comment type="caution">
    <text evidence="1">The sequence shown here is derived from an EMBL/GenBank/DDBJ whole genome shotgun (WGS) entry which is preliminary data.</text>
</comment>
<protein>
    <submittedName>
        <fullName evidence="1">Cupin-like domain-containing protein</fullName>
    </submittedName>
</protein>
<name>A0ACB8UDM6_9APHY</name>
<organism evidence="1 2">
    <name type="scientific">Irpex rosettiformis</name>
    <dbReference type="NCBI Taxonomy" id="378272"/>
    <lineage>
        <taxon>Eukaryota</taxon>
        <taxon>Fungi</taxon>
        <taxon>Dikarya</taxon>
        <taxon>Basidiomycota</taxon>
        <taxon>Agaricomycotina</taxon>
        <taxon>Agaricomycetes</taxon>
        <taxon>Polyporales</taxon>
        <taxon>Irpicaceae</taxon>
        <taxon>Irpex</taxon>
    </lineage>
</organism>